<sequence>MQGYVINRLGQWDGRLGIRSLKDMIVKEAA</sequence>
<name>A0A2P2QAJ1_RHIMU</name>
<dbReference type="AlphaFoldDB" id="A0A2P2QAJ1"/>
<protein>
    <submittedName>
        <fullName evidence="1">Uncharacterized protein</fullName>
    </submittedName>
</protein>
<organism evidence="1">
    <name type="scientific">Rhizophora mucronata</name>
    <name type="common">Asiatic mangrove</name>
    <dbReference type="NCBI Taxonomy" id="61149"/>
    <lineage>
        <taxon>Eukaryota</taxon>
        <taxon>Viridiplantae</taxon>
        <taxon>Streptophyta</taxon>
        <taxon>Embryophyta</taxon>
        <taxon>Tracheophyta</taxon>
        <taxon>Spermatophyta</taxon>
        <taxon>Magnoliopsida</taxon>
        <taxon>eudicotyledons</taxon>
        <taxon>Gunneridae</taxon>
        <taxon>Pentapetalae</taxon>
        <taxon>rosids</taxon>
        <taxon>fabids</taxon>
        <taxon>Malpighiales</taxon>
        <taxon>Rhizophoraceae</taxon>
        <taxon>Rhizophora</taxon>
    </lineage>
</organism>
<reference evidence="1" key="1">
    <citation type="submission" date="2018-02" db="EMBL/GenBank/DDBJ databases">
        <title>Rhizophora mucronata_Transcriptome.</title>
        <authorList>
            <person name="Meera S.P."/>
            <person name="Sreeshan A."/>
            <person name="Augustine A."/>
        </authorList>
    </citation>
    <scope>NUCLEOTIDE SEQUENCE</scope>
    <source>
        <tissue evidence="1">Leaf</tissue>
    </source>
</reference>
<evidence type="ECO:0000313" key="1">
    <source>
        <dbReference type="EMBL" id="MBX63985.1"/>
    </source>
</evidence>
<dbReference type="EMBL" id="GGEC01083501">
    <property type="protein sequence ID" value="MBX63985.1"/>
    <property type="molecule type" value="Transcribed_RNA"/>
</dbReference>
<accession>A0A2P2QAJ1</accession>
<proteinExistence type="predicted"/>